<evidence type="ECO:0000256" key="1">
    <source>
        <dbReference type="ARBA" id="ARBA00010139"/>
    </source>
</evidence>
<dbReference type="SUPFAM" id="SSF51905">
    <property type="entry name" value="FAD/NAD(P)-binding domain"/>
    <property type="match status" value="1"/>
</dbReference>
<keyword evidence="2" id="KW-0285">Flavoprotein</keyword>
<dbReference type="Proteomes" id="UP000669133">
    <property type="component" value="Unassembled WGS sequence"/>
</dbReference>
<dbReference type="InterPro" id="IPR036188">
    <property type="entry name" value="FAD/NAD-bd_sf"/>
</dbReference>
<dbReference type="PANTHER" id="PTHR42877:SF5">
    <property type="entry name" value="L-ORNITHINE N(5)-MONOOXYGENASE-RELATED"/>
    <property type="match status" value="1"/>
</dbReference>
<dbReference type="PANTHER" id="PTHR42877">
    <property type="entry name" value="L-ORNITHINE N(5)-MONOOXYGENASE-RELATED"/>
    <property type="match status" value="1"/>
</dbReference>
<dbReference type="GO" id="GO:0050660">
    <property type="term" value="F:flavin adenine dinucleotide binding"/>
    <property type="evidence" value="ECO:0007669"/>
    <property type="project" value="InterPro"/>
</dbReference>
<proteinExistence type="inferred from homology"/>
<evidence type="ECO:0000256" key="3">
    <source>
        <dbReference type="ARBA" id="ARBA00022827"/>
    </source>
</evidence>
<keyword evidence="6" id="KW-1185">Reference proteome</keyword>
<reference evidence="5 6" key="1">
    <citation type="submission" date="2020-12" db="EMBL/GenBank/DDBJ databases">
        <title>Effect of drift, selection, and recombination on the evolution of hybrid genomes in Candida yeast pathogens.</title>
        <authorList>
            <person name="Mixao V."/>
            <person name="Ksiezopolska E."/>
            <person name="Saus E."/>
            <person name="Boekhout T."/>
            <person name="Gacser A."/>
            <person name="Gabaldon T."/>
        </authorList>
    </citation>
    <scope>NUCLEOTIDE SEQUENCE [LARGE SCALE GENOMIC DNA]</scope>
    <source>
        <strain evidence="5 6">BP57</strain>
    </source>
</reference>
<dbReference type="AlphaFoldDB" id="A0A8H7ZCU2"/>
<dbReference type="RefSeq" id="XP_067546712.1">
    <property type="nucleotide sequence ID" value="XM_067694387.1"/>
</dbReference>
<dbReference type="Gene3D" id="3.50.50.60">
    <property type="entry name" value="FAD/NAD(P)-binding domain"/>
    <property type="match status" value="2"/>
</dbReference>
<organism evidence="5 6">
    <name type="scientific">Candida metapsilosis</name>
    <dbReference type="NCBI Taxonomy" id="273372"/>
    <lineage>
        <taxon>Eukaryota</taxon>
        <taxon>Fungi</taxon>
        <taxon>Dikarya</taxon>
        <taxon>Ascomycota</taxon>
        <taxon>Saccharomycotina</taxon>
        <taxon>Pichiomycetes</taxon>
        <taxon>Debaryomycetaceae</taxon>
        <taxon>Candida/Lodderomyces clade</taxon>
        <taxon>Candida</taxon>
    </lineage>
</organism>
<evidence type="ECO:0000256" key="2">
    <source>
        <dbReference type="ARBA" id="ARBA00022630"/>
    </source>
</evidence>
<gene>
    <name evidence="5" type="ORF">I9W82_005232</name>
</gene>
<dbReference type="Pfam" id="PF00743">
    <property type="entry name" value="FMO-like"/>
    <property type="match status" value="1"/>
</dbReference>
<sequence>MSSIITLTKESHQTPSKFRIKYSDGLAVLGPEHQAQDNVSNDLPTIYSSSKVAIIGAGFGGIGAAIKTMEDLKVQDLIIFERHDNFGGTWYANTYPGCASDIPALWYSFSFMLNTNWSRAQPPQYEMEEYILRTTNHYKLKEKARFQTSVDKCVYDEESGLWTMYAHDVKTGQKIEHTANVVLSCGGILVNPHQLNAPGLENFKGKYIHSAVWDHSIDFKGKNVVVVGNGCSANQVVPALLNDPQYNVGSITQVARSKHYIMPPVPKGLMIVNRLLSFSFYGLMFVRLLTVLFQELRFPLFKSDGFIPEMMRSINRRVAVNYIKKNAPEKYWDLLIPEYKIGCKRMIIDYQYVTALNDPRITLTDSGIEKVVEDGVILQNGEHVKADVIVACTGYDVLQALKLPFCTKKGYNNQEIWEKEGISTYRTILMKYMPNLFFIAGPNSITGHSSVVMAIENAVDYYVKLARPVLEGKEKSIVVKPEAYDKWHKDVQEESGRSVFGTKFGGCVSWYSNTKENAITFPWSQVYYWFVTHFPTYRDIQYEHTDKKNV</sequence>
<evidence type="ECO:0000313" key="6">
    <source>
        <dbReference type="Proteomes" id="UP000669133"/>
    </source>
</evidence>
<comment type="caution">
    <text evidence="5">The sequence shown here is derived from an EMBL/GenBank/DDBJ whole genome shotgun (WGS) entry which is preliminary data.</text>
</comment>
<dbReference type="GO" id="GO:0004499">
    <property type="term" value="F:N,N-dimethylaniline monooxygenase activity"/>
    <property type="evidence" value="ECO:0007669"/>
    <property type="project" value="InterPro"/>
</dbReference>
<dbReference type="InterPro" id="IPR020946">
    <property type="entry name" value="Flavin_mOase-like"/>
</dbReference>
<dbReference type="GeneID" id="93653861"/>
<keyword evidence="3" id="KW-0274">FAD</keyword>
<dbReference type="EMBL" id="JAEOAQ010000007">
    <property type="protein sequence ID" value="KAG5417596.1"/>
    <property type="molecule type" value="Genomic_DNA"/>
</dbReference>
<comment type="similarity">
    <text evidence="1">Belongs to the FAD-binding monooxygenase family.</text>
</comment>
<name>A0A8H7ZCU2_9ASCO</name>
<keyword evidence="4" id="KW-0560">Oxidoreductase</keyword>
<evidence type="ECO:0000313" key="5">
    <source>
        <dbReference type="EMBL" id="KAG5417596.1"/>
    </source>
</evidence>
<dbReference type="GO" id="GO:0050661">
    <property type="term" value="F:NADP binding"/>
    <property type="evidence" value="ECO:0007669"/>
    <property type="project" value="InterPro"/>
</dbReference>
<dbReference type="OrthoDB" id="74360at2759"/>
<dbReference type="InterPro" id="IPR051209">
    <property type="entry name" value="FAD-bind_Monooxygenase_sf"/>
</dbReference>
<evidence type="ECO:0000256" key="4">
    <source>
        <dbReference type="ARBA" id="ARBA00023002"/>
    </source>
</evidence>
<protein>
    <submittedName>
        <fullName evidence="5">Uncharacterized protein</fullName>
    </submittedName>
</protein>
<accession>A0A8H7ZCU2</accession>